<proteinExistence type="predicted"/>
<dbReference type="Proteomes" id="UP000759537">
    <property type="component" value="Unassembled WGS sequence"/>
</dbReference>
<evidence type="ECO:0000313" key="2">
    <source>
        <dbReference type="Proteomes" id="UP000759537"/>
    </source>
</evidence>
<dbReference type="EMBL" id="WHVB01000006">
    <property type="protein sequence ID" value="KAF8481978.1"/>
    <property type="molecule type" value="Genomic_DNA"/>
</dbReference>
<dbReference type="OrthoDB" id="3222453at2759"/>
<gene>
    <name evidence="1" type="ORF">DFH94DRAFT_416405</name>
</gene>
<accession>A0A9P5MYM9</accession>
<sequence>MDYDIFREELAAKYPAYGHALWEPSPGGHYAAVEIGDVGFVRDGYFHRLFNILLPEDHPSHQDGVPQRHEPLVLRTRSPTSTGTLHPNNLRSNGVLDRTDESRRWASGPDEAAQLSFSCSRRRGAILSLPVPAQRKDTTARGVFAKCITKHINEWFAFTQERGLGINREDIILVTGCHLARTWATIAFQEREEQLSFGVQVSGLSDVIWQFTPEGAQGVAYNLGPSGQVRFSIFLPPQQTLQQVMIDLD</sequence>
<protein>
    <submittedName>
        <fullName evidence="1">Uncharacterized protein</fullName>
    </submittedName>
</protein>
<evidence type="ECO:0000313" key="1">
    <source>
        <dbReference type="EMBL" id="KAF8481978.1"/>
    </source>
</evidence>
<keyword evidence="2" id="KW-1185">Reference proteome</keyword>
<reference evidence="1" key="2">
    <citation type="journal article" date="2020" name="Nat. Commun.">
        <title>Large-scale genome sequencing of mycorrhizal fungi provides insights into the early evolution of symbiotic traits.</title>
        <authorList>
            <person name="Miyauchi S."/>
            <person name="Kiss E."/>
            <person name="Kuo A."/>
            <person name="Drula E."/>
            <person name="Kohler A."/>
            <person name="Sanchez-Garcia M."/>
            <person name="Morin E."/>
            <person name="Andreopoulos B."/>
            <person name="Barry K.W."/>
            <person name="Bonito G."/>
            <person name="Buee M."/>
            <person name="Carver A."/>
            <person name="Chen C."/>
            <person name="Cichocki N."/>
            <person name="Clum A."/>
            <person name="Culley D."/>
            <person name="Crous P.W."/>
            <person name="Fauchery L."/>
            <person name="Girlanda M."/>
            <person name="Hayes R.D."/>
            <person name="Keri Z."/>
            <person name="LaButti K."/>
            <person name="Lipzen A."/>
            <person name="Lombard V."/>
            <person name="Magnuson J."/>
            <person name="Maillard F."/>
            <person name="Murat C."/>
            <person name="Nolan M."/>
            <person name="Ohm R.A."/>
            <person name="Pangilinan J."/>
            <person name="Pereira M.F."/>
            <person name="Perotto S."/>
            <person name="Peter M."/>
            <person name="Pfister S."/>
            <person name="Riley R."/>
            <person name="Sitrit Y."/>
            <person name="Stielow J.B."/>
            <person name="Szollosi G."/>
            <person name="Zifcakova L."/>
            <person name="Stursova M."/>
            <person name="Spatafora J.W."/>
            <person name="Tedersoo L."/>
            <person name="Vaario L.M."/>
            <person name="Yamada A."/>
            <person name="Yan M."/>
            <person name="Wang P."/>
            <person name="Xu J."/>
            <person name="Bruns T."/>
            <person name="Baldrian P."/>
            <person name="Vilgalys R."/>
            <person name="Dunand C."/>
            <person name="Henrissat B."/>
            <person name="Grigoriev I.V."/>
            <person name="Hibbett D."/>
            <person name="Nagy L.G."/>
            <person name="Martin F.M."/>
        </authorList>
    </citation>
    <scope>NUCLEOTIDE SEQUENCE</scope>
    <source>
        <strain evidence="1">Prilba</strain>
    </source>
</reference>
<dbReference type="AlphaFoldDB" id="A0A9P5MYM9"/>
<comment type="caution">
    <text evidence="1">The sequence shown here is derived from an EMBL/GenBank/DDBJ whole genome shotgun (WGS) entry which is preliminary data.</text>
</comment>
<organism evidence="1 2">
    <name type="scientific">Russula ochroleuca</name>
    <dbReference type="NCBI Taxonomy" id="152965"/>
    <lineage>
        <taxon>Eukaryota</taxon>
        <taxon>Fungi</taxon>
        <taxon>Dikarya</taxon>
        <taxon>Basidiomycota</taxon>
        <taxon>Agaricomycotina</taxon>
        <taxon>Agaricomycetes</taxon>
        <taxon>Russulales</taxon>
        <taxon>Russulaceae</taxon>
        <taxon>Russula</taxon>
    </lineage>
</organism>
<reference evidence="1" key="1">
    <citation type="submission" date="2019-10" db="EMBL/GenBank/DDBJ databases">
        <authorList>
            <consortium name="DOE Joint Genome Institute"/>
            <person name="Kuo A."/>
            <person name="Miyauchi S."/>
            <person name="Kiss E."/>
            <person name="Drula E."/>
            <person name="Kohler A."/>
            <person name="Sanchez-Garcia M."/>
            <person name="Andreopoulos B."/>
            <person name="Barry K.W."/>
            <person name="Bonito G."/>
            <person name="Buee M."/>
            <person name="Carver A."/>
            <person name="Chen C."/>
            <person name="Cichocki N."/>
            <person name="Clum A."/>
            <person name="Culley D."/>
            <person name="Crous P.W."/>
            <person name="Fauchery L."/>
            <person name="Girlanda M."/>
            <person name="Hayes R."/>
            <person name="Keri Z."/>
            <person name="LaButti K."/>
            <person name="Lipzen A."/>
            <person name="Lombard V."/>
            <person name="Magnuson J."/>
            <person name="Maillard F."/>
            <person name="Morin E."/>
            <person name="Murat C."/>
            <person name="Nolan M."/>
            <person name="Ohm R."/>
            <person name="Pangilinan J."/>
            <person name="Pereira M."/>
            <person name="Perotto S."/>
            <person name="Peter M."/>
            <person name="Riley R."/>
            <person name="Sitrit Y."/>
            <person name="Stielow B."/>
            <person name="Szollosi G."/>
            <person name="Zifcakova L."/>
            <person name="Stursova M."/>
            <person name="Spatafora J.W."/>
            <person name="Tedersoo L."/>
            <person name="Vaario L.-M."/>
            <person name="Yamada A."/>
            <person name="Yan M."/>
            <person name="Wang P."/>
            <person name="Xu J."/>
            <person name="Bruns T."/>
            <person name="Baldrian P."/>
            <person name="Vilgalys R."/>
            <person name="Henrissat B."/>
            <person name="Grigoriev I.V."/>
            <person name="Hibbett D."/>
            <person name="Nagy L.G."/>
            <person name="Martin F.M."/>
        </authorList>
    </citation>
    <scope>NUCLEOTIDE SEQUENCE</scope>
    <source>
        <strain evidence="1">Prilba</strain>
    </source>
</reference>
<name>A0A9P5MYM9_9AGAM</name>